<dbReference type="Proteomes" id="UP001630127">
    <property type="component" value="Unassembled WGS sequence"/>
</dbReference>
<feature type="compositionally biased region" description="Basic and acidic residues" evidence="1">
    <location>
        <begin position="179"/>
        <end position="192"/>
    </location>
</feature>
<evidence type="ECO:0000313" key="3">
    <source>
        <dbReference type="Proteomes" id="UP001630127"/>
    </source>
</evidence>
<reference evidence="2 3" key="1">
    <citation type="submission" date="2024-11" db="EMBL/GenBank/DDBJ databases">
        <title>A near-complete genome assembly of Cinchona calisaya.</title>
        <authorList>
            <person name="Lian D.C."/>
            <person name="Zhao X.W."/>
            <person name="Wei L."/>
        </authorList>
    </citation>
    <scope>NUCLEOTIDE SEQUENCE [LARGE SCALE GENOMIC DNA]</scope>
    <source>
        <tissue evidence="2">Nenye</tissue>
    </source>
</reference>
<gene>
    <name evidence="2" type="ORF">ACH5RR_009977</name>
</gene>
<organism evidence="2 3">
    <name type="scientific">Cinchona calisaya</name>
    <dbReference type="NCBI Taxonomy" id="153742"/>
    <lineage>
        <taxon>Eukaryota</taxon>
        <taxon>Viridiplantae</taxon>
        <taxon>Streptophyta</taxon>
        <taxon>Embryophyta</taxon>
        <taxon>Tracheophyta</taxon>
        <taxon>Spermatophyta</taxon>
        <taxon>Magnoliopsida</taxon>
        <taxon>eudicotyledons</taxon>
        <taxon>Gunneridae</taxon>
        <taxon>Pentapetalae</taxon>
        <taxon>asterids</taxon>
        <taxon>lamiids</taxon>
        <taxon>Gentianales</taxon>
        <taxon>Rubiaceae</taxon>
        <taxon>Cinchonoideae</taxon>
        <taxon>Cinchoneae</taxon>
        <taxon>Cinchona</taxon>
    </lineage>
</organism>
<name>A0ABD3AIA0_9GENT</name>
<evidence type="ECO:0000256" key="1">
    <source>
        <dbReference type="SAM" id="MobiDB-lite"/>
    </source>
</evidence>
<comment type="caution">
    <text evidence="2">The sequence shown here is derived from an EMBL/GenBank/DDBJ whole genome shotgun (WGS) entry which is preliminary data.</text>
</comment>
<sequence>MEEDKALGSKNKACKNARIPPGRGQIKIKIFKMIADCMFSCGKTKRGGGDCLVPKPILPTKSAEIAKWIPKTSPVNTVVSNEDTKQHKTSEVFLADKTIESSDEKTKTIDIVISQHGPPIIDAVVTEIVIQEKTFEDNSANILSCVPNSFEILSNEIDAQDMTTYLTDESLKSKRRGKSGRDRGDHRIHDPVNSHTGKTKATEGNDSIKDGGILEALMLKLKGKNETPKTKKLQPSSQKGNMIKVRILDELMPELTGSEGLCLSLEGCLAMILKKILVGLSS</sequence>
<proteinExistence type="predicted"/>
<evidence type="ECO:0000313" key="2">
    <source>
        <dbReference type="EMBL" id="KAL3530655.1"/>
    </source>
</evidence>
<protein>
    <submittedName>
        <fullName evidence="2">Uncharacterized protein</fullName>
    </submittedName>
</protein>
<dbReference type="EMBL" id="JBJUIK010000004">
    <property type="protein sequence ID" value="KAL3530655.1"/>
    <property type="molecule type" value="Genomic_DNA"/>
</dbReference>
<feature type="region of interest" description="Disordered" evidence="1">
    <location>
        <begin position="168"/>
        <end position="207"/>
    </location>
</feature>
<keyword evidence="3" id="KW-1185">Reference proteome</keyword>
<accession>A0ABD3AIA0</accession>
<dbReference type="AlphaFoldDB" id="A0ABD3AIA0"/>